<protein>
    <recommendedName>
        <fullName evidence="3">GntR family transcriptional regulator</fullName>
    </recommendedName>
</protein>
<comment type="caution">
    <text evidence="1">The sequence shown here is derived from an EMBL/GenBank/DDBJ whole genome shotgun (WGS) entry which is preliminary data.</text>
</comment>
<dbReference type="AlphaFoldDB" id="A0A917LAW2"/>
<accession>A0A917LAW2</accession>
<dbReference type="Proteomes" id="UP000625682">
    <property type="component" value="Unassembled WGS sequence"/>
</dbReference>
<dbReference type="EMBL" id="BMMU01000025">
    <property type="protein sequence ID" value="GGJ55514.1"/>
    <property type="molecule type" value="Genomic_DNA"/>
</dbReference>
<name>A0A917LAW2_9ACTN</name>
<proteinExistence type="predicted"/>
<evidence type="ECO:0000313" key="1">
    <source>
        <dbReference type="EMBL" id="GGJ55514.1"/>
    </source>
</evidence>
<reference evidence="1" key="1">
    <citation type="journal article" date="2014" name="Int. J. Syst. Evol. Microbiol.">
        <title>Complete genome sequence of Corynebacterium casei LMG S-19264T (=DSM 44701T), isolated from a smear-ripened cheese.</title>
        <authorList>
            <consortium name="US DOE Joint Genome Institute (JGI-PGF)"/>
            <person name="Walter F."/>
            <person name="Albersmeier A."/>
            <person name="Kalinowski J."/>
            <person name="Ruckert C."/>
        </authorList>
    </citation>
    <scope>NUCLEOTIDE SEQUENCE</scope>
    <source>
        <strain evidence="1">CGMCC 4.7272</strain>
    </source>
</reference>
<keyword evidence="2" id="KW-1185">Reference proteome</keyword>
<organism evidence="1 2">
    <name type="scientific">Streptomyces lacrimifluminis</name>
    <dbReference type="NCBI Taxonomy" id="1500077"/>
    <lineage>
        <taxon>Bacteria</taxon>
        <taxon>Bacillati</taxon>
        <taxon>Actinomycetota</taxon>
        <taxon>Actinomycetes</taxon>
        <taxon>Kitasatosporales</taxon>
        <taxon>Streptomycetaceae</taxon>
        <taxon>Streptomyces</taxon>
    </lineage>
</organism>
<sequence>MPTAPGADGTAGIAVRPLRDFPHAHAPVRDRDRGVRLVVGYAQLSPARIGAGVRLMAEALVA</sequence>
<gene>
    <name evidence="1" type="ORF">GCM10012282_60810</name>
</gene>
<reference evidence="1" key="2">
    <citation type="submission" date="2020-09" db="EMBL/GenBank/DDBJ databases">
        <authorList>
            <person name="Sun Q."/>
            <person name="Zhou Y."/>
        </authorList>
    </citation>
    <scope>NUCLEOTIDE SEQUENCE</scope>
    <source>
        <strain evidence="1">CGMCC 4.7272</strain>
    </source>
</reference>
<evidence type="ECO:0008006" key="3">
    <source>
        <dbReference type="Google" id="ProtNLM"/>
    </source>
</evidence>
<evidence type="ECO:0000313" key="2">
    <source>
        <dbReference type="Proteomes" id="UP000625682"/>
    </source>
</evidence>
<dbReference type="RefSeq" id="WP_373287309.1">
    <property type="nucleotide sequence ID" value="NZ_BAABER010000023.1"/>
</dbReference>